<accession>A0ABY2TD85</accession>
<reference evidence="3 4" key="1">
    <citation type="submission" date="2019-04" db="EMBL/GenBank/DDBJ databases">
        <title>Lysinibacillus genome sequencing.</title>
        <authorList>
            <person name="Dunlap C."/>
        </authorList>
    </citation>
    <scope>NUCLEOTIDE SEQUENCE [LARGE SCALE GENOMIC DNA]</scope>
    <source>
        <strain evidence="3 4">NBRC 109424</strain>
    </source>
</reference>
<evidence type="ECO:0000313" key="4">
    <source>
        <dbReference type="Proteomes" id="UP000308539"/>
    </source>
</evidence>
<feature type="region of interest" description="Disordered" evidence="1">
    <location>
        <begin position="55"/>
        <end position="152"/>
    </location>
</feature>
<keyword evidence="2" id="KW-0472">Membrane</keyword>
<dbReference type="EMBL" id="SZPV01000013">
    <property type="protein sequence ID" value="TKI66129.1"/>
    <property type="molecule type" value="Genomic_DNA"/>
</dbReference>
<dbReference type="Proteomes" id="UP000308539">
    <property type="component" value="Unassembled WGS sequence"/>
</dbReference>
<protein>
    <submittedName>
        <fullName evidence="3">Uncharacterized protein</fullName>
    </submittedName>
</protein>
<feature type="transmembrane region" description="Helical" evidence="2">
    <location>
        <begin position="32"/>
        <end position="51"/>
    </location>
</feature>
<feature type="compositionally biased region" description="Basic and acidic residues" evidence="1">
    <location>
        <begin position="55"/>
        <end position="138"/>
    </location>
</feature>
<keyword evidence="2" id="KW-1133">Transmembrane helix</keyword>
<name>A0ABY2TD85_9BACI</name>
<dbReference type="RefSeq" id="WP_025220123.1">
    <property type="nucleotide sequence ID" value="NZ_CP006837.1"/>
</dbReference>
<proteinExistence type="predicted"/>
<keyword evidence="4" id="KW-1185">Reference proteome</keyword>
<keyword evidence="2" id="KW-0812">Transmembrane</keyword>
<gene>
    <name evidence="3" type="ORF">FC752_06080</name>
</gene>
<feature type="transmembrane region" description="Helical" evidence="2">
    <location>
        <begin position="6"/>
        <end position="25"/>
    </location>
</feature>
<evidence type="ECO:0000256" key="1">
    <source>
        <dbReference type="SAM" id="MobiDB-lite"/>
    </source>
</evidence>
<organism evidence="3 4">
    <name type="scientific">Lysinibacillus varians</name>
    <dbReference type="NCBI Taxonomy" id="1145276"/>
    <lineage>
        <taxon>Bacteria</taxon>
        <taxon>Bacillati</taxon>
        <taxon>Bacillota</taxon>
        <taxon>Bacilli</taxon>
        <taxon>Bacillales</taxon>
        <taxon>Bacillaceae</taxon>
        <taxon>Lysinibacillus</taxon>
    </lineage>
</organism>
<evidence type="ECO:0000313" key="3">
    <source>
        <dbReference type="EMBL" id="TKI66129.1"/>
    </source>
</evidence>
<evidence type="ECO:0000256" key="2">
    <source>
        <dbReference type="SAM" id="Phobius"/>
    </source>
</evidence>
<comment type="caution">
    <text evidence="3">The sequence shown here is derived from an EMBL/GenBank/DDBJ whole genome shotgun (WGS) entry which is preliminary data.</text>
</comment>
<sequence>MTLFVFGISLLGMMAGVVLLILGLIKKKKLKGGIVLGVSILLFIVSFMMPAPEGSKEKVEVASKTEEELKKEKATSEAKKEEENKVKEEEERKVKEKELAEQKAKEEAKANEEANKKEEEQKVKADESKLKEEAESNGKAETPPPPTTVSTTDTSTILVNDIKKIVTDELGKKNNLKKNTIKDVQYVASDKGAIIALNANENLTTNMTKKGMWKDSKDILQPLSKVNGLDIIIIHWYFPLVDTYGNEKDGIVMSFEINKETLNKINWDNFLTDNIPNVVNNYFEHQAFNK</sequence>